<dbReference type="AlphaFoldDB" id="A0A850PEF8"/>
<evidence type="ECO:0000256" key="1">
    <source>
        <dbReference type="SAM" id="SignalP"/>
    </source>
</evidence>
<name>A0A850PEF8_9PROT</name>
<sequence>MNSFSRRSMLRGLTALTAASIAGCTVTTNGSVTTITLNVKAIRTYGVAGLNAVSTVMSIAAVASAVGAPAAAVIAAADTALAGALNAFAAAAGNAVTITYDSTSFKTQVDSLLSALESVASDLSAAITGAGDAIPASARDTVSVVLAALSSVVSIFQGLLGMVSVDAGRPSMPEAQALRTLGVTS</sequence>
<evidence type="ECO:0000313" key="3">
    <source>
        <dbReference type="Proteomes" id="UP000585665"/>
    </source>
</evidence>
<dbReference type="EMBL" id="JABXXR010000037">
    <property type="protein sequence ID" value="NVN40322.1"/>
    <property type="molecule type" value="Genomic_DNA"/>
</dbReference>
<reference evidence="2 3" key="1">
    <citation type="submission" date="2020-06" db="EMBL/GenBank/DDBJ databases">
        <title>Description of novel acetic acid bacteria.</title>
        <authorList>
            <person name="Sombolestani A."/>
        </authorList>
    </citation>
    <scope>NUCLEOTIDE SEQUENCE [LARGE SCALE GENOMIC DNA]</scope>
    <source>
        <strain evidence="2 3">LMG 27010</strain>
    </source>
</reference>
<dbReference type="PROSITE" id="PS51257">
    <property type="entry name" value="PROKAR_LIPOPROTEIN"/>
    <property type="match status" value="1"/>
</dbReference>
<dbReference type="Proteomes" id="UP000585665">
    <property type="component" value="Unassembled WGS sequence"/>
</dbReference>
<protein>
    <submittedName>
        <fullName evidence="2">Uncharacterized protein</fullName>
    </submittedName>
</protein>
<accession>A0A850PEF8</accession>
<evidence type="ECO:0000313" key="2">
    <source>
        <dbReference type="EMBL" id="NVN40322.1"/>
    </source>
</evidence>
<comment type="caution">
    <text evidence="2">The sequence shown here is derived from an EMBL/GenBank/DDBJ whole genome shotgun (WGS) entry which is preliminary data.</text>
</comment>
<organism evidence="2 3">
    <name type="scientific">Ameyamaea chiangmaiensis</name>
    <dbReference type="NCBI Taxonomy" id="442969"/>
    <lineage>
        <taxon>Bacteria</taxon>
        <taxon>Pseudomonadati</taxon>
        <taxon>Pseudomonadota</taxon>
        <taxon>Alphaproteobacteria</taxon>
        <taxon>Acetobacterales</taxon>
        <taxon>Acetobacteraceae</taxon>
        <taxon>Ameyamaea</taxon>
    </lineage>
</organism>
<proteinExistence type="predicted"/>
<gene>
    <name evidence="2" type="ORF">HUK82_07065</name>
</gene>
<keyword evidence="3" id="KW-1185">Reference proteome</keyword>
<feature type="chain" id="PRO_5033022890" evidence="1">
    <location>
        <begin position="23"/>
        <end position="185"/>
    </location>
</feature>
<keyword evidence="1" id="KW-0732">Signal</keyword>
<feature type="signal peptide" evidence="1">
    <location>
        <begin position="1"/>
        <end position="22"/>
    </location>
</feature>